<proteinExistence type="predicted"/>
<organism evidence="1 2">
    <name type="scientific">Armillaria gallica</name>
    <name type="common">Bulbous honey fungus</name>
    <name type="synonym">Armillaria bulbosa</name>
    <dbReference type="NCBI Taxonomy" id="47427"/>
    <lineage>
        <taxon>Eukaryota</taxon>
        <taxon>Fungi</taxon>
        <taxon>Dikarya</taxon>
        <taxon>Basidiomycota</taxon>
        <taxon>Agaricomycotina</taxon>
        <taxon>Agaricomycetes</taxon>
        <taxon>Agaricomycetidae</taxon>
        <taxon>Agaricales</taxon>
        <taxon>Marasmiineae</taxon>
        <taxon>Physalacriaceae</taxon>
        <taxon>Armillaria</taxon>
    </lineage>
</organism>
<reference evidence="2" key="1">
    <citation type="journal article" date="2017" name="Nat. Ecol. Evol.">
        <title>Genome expansion and lineage-specific genetic innovations in the forest pathogenic fungi Armillaria.</title>
        <authorList>
            <person name="Sipos G."/>
            <person name="Prasanna A.N."/>
            <person name="Walter M.C."/>
            <person name="O'Connor E."/>
            <person name="Balint B."/>
            <person name="Krizsan K."/>
            <person name="Kiss B."/>
            <person name="Hess J."/>
            <person name="Varga T."/>
            <person name="Slot J."/>
            <person name="Riley R."/>
            <person name="Boka B."/>
            <person name="Rigling D."/>
            <person name="Barry K."/>
            <person name="Lee J."/>
            <person name="Mihaltcheva S."/>
            <person name="LaButti K."/>
            <person name="Lipzen A."/>
            <person name="Waldron R."/>
            <person name="Moloney N.M."/>
            <person name="Sperisen C."/>
            <person name="Kredics L."/>
            <person name="Vagvoelgyi C."/>
            <person name="Patrignani A."/>
            <person name="Fitzpatrick D."/>
            <person name="Nagy I."/>
            <person name="Doyle S."/>
            <person name="Anderson J.B."/>
            <person name="Grigoriev I.V."/>
            <person name="Gueldener U."/>
            <person name="Muensterkoetter M."/>
            <person name="Nagy L.G."/>
        </authorList>
    </citation>
    <scope>NUCLEOTIDE SEQUENCE [LARGE SCALE GENOMIC DNA]</scope>
    <source>
        <strain evidence="2">Ar21-2</strain>
    </source>
</reference>
<dbReference type="Proteomes" id="UP000217790">
    <property type="component" value="Unassembled WGS sequence"/>
</dbReference>
<dbReference type="OrthoDB" id="2270193at2759"/>
<accession>A0A2H3EWY0</accession>
<dbReference type="InParanoid" id="A0A2H3EWY0"/>
<evidence type="ECO:0000313" key="1">
    <source>
        <dbReference type="EMBL" id="PBL03934.1"/>
    </source>
</evidence>
<dbReference type="EMBL" id="KZ293644">
    <property type="protein sequence ID" value="PBL03934.1"/>
    <property type="molecule type" value="Genomic_DNA"/>
</dbReference>
<protein>
    <submittedName>
        <fullName evidence="1">Uncharacterized protein</fullName>
    </submittedName>
</protein>
<evidence type="ECO:0000313" key="2">
    <source>
        <dbReference type="Proteomes" id="UP000217790"/>
    </source>
</evidence>
<keyword evidence="2" id="KW-1185">Reference proteome</keyword>
<sequence>MIYTDEVFRFKKTRKFGKEEMRIVKDSRNLEVDKPKEQEGCRKPVADPYVFLLGCSVL</sequence>
<name>A0A2H3EWY0_ARMGA</name>
<dbReference type="AlphaFoldDB" id="A0A2H3EWY0"/>
<gene>
    <name evidence="1" type="ORF">ARMGADRAFT_1004593</name>
</gene>
<dbReference type="STRING" id="47427.A0A2H3EWY0"/>